<evidence type="ECO:0000313" key="2">
    <source>
        <dbReference type="Proteomes" id="UP001476798"/>
    </source>
</evidence>
<accession>A0ABV0NQB0</accession>
<gene>
    <name evidence="1" type="ORF">GOODEAATRI_033510</name>
</gene>
<organism evidence="1 2">
    <name type="scientific">Goodea atripinnis</name>
    <dbReference type="NCBI Taxonomy" id="208336"/>
    <lineage>
        <taxon>Eukaryota</taxon>
        <taxon>Metazoa</taxon>
        <taxon>Chordata</taxon>
        <taxon>Craniata</taxon>
        <taxon>Vertebrata</taxon>
        <taxon>Euteleostomi</taxon>
        <taxon>Actinopterygii</taxon>
        <taxon>Neopterygii</taxon>
        <taxon>Teleostei</taxon>
        <taxon>Neoteleostei</taxon>
        <taxon>Acanthomorphata</taxon>
        <taxon>Ovalentaria</taxon>
        <taxon>Atherinomorphae</taxon>
        <taxon>Cyprinodontiformes</taxon>
        <taxon>Goodeidae</taxon>
        <taxon>Goodea</taxon>
    </lineage>
</organism>
<name>A0ABV0NQB0_9TELE</name>
<keyword evidence="2" id="KW-1185">Reference proteome</keyword>
<comment type="caution">
    <text evidence="1">The sequence shown here is derived from an EMBL/GenBank/DDBJ whole genome shotgun (WGS) entry which is preliminary data.</text>
</comment>
<protein>
    <submittedName>
        <fullName evidence="1">Uncharacterized protein</fullName>
    </submittedName>
</protein>
<evidence type="ECO:0000313" key="1">
    <source>
        <dbReference type="EMBL" id="MEQ2173582.1"/>
    </source>
</evidence>
<dbReference type="Proteomes" id="UP001476798">
    <property type="component" value="Unassembled WGS sequence"/>
</dbReference>
<proteinExistence type="predicted"/>
<sequence>IDRMEQFFVANGLPHLMFYYQDTEPAEGAATASPPTQLDSHQPGNTKKVFVTDGRDVALTGVCVFFTRANTLKTITSENIHRVSQ</sequence>
<feature type="non-terminal residue" evidence="1">
    <location>
        <position position="1"/>
    </location>
</feature>
<dbReference type="EMBL" id="JAHRIO010047017">
    <property type="protein sequence ID" value="MEQ2173582.1"/>
    <property type="molecule type" value="Genomic_DNA"/>
</dbReference>
<reference evidence="1 2" key="1">
    <citation type="submission" date="2021-06" db="EMBL/GenBank/DDBJ databases">
        <authorList>
            <person name="Palmer J.M."/>
        </authorList>
    </citation>
    <scope>NUCLEOTIDE SEQUENCE [LARGE SCALE GENOMIC DNA]</scope>
    <source>
        <strain evidence="1 2">GA_2019</strain>
        <tissue evidence="1">Muscle</tissue>
    </source>
</reference>